<evidence type="ECO:0000256" key="13">
    <source>
        <dbReference type="ARBA" id="ARBA00023268"/>
    </source>
</evidence>
<evidence type="ECO:0000313" key="19">
    <source>
        <dbReference type="EMBL" id="SFV63132.1"/>
    </source>
</evidence>
<evidence type="ECO:0000256" key="8">
    <source>
        <dbReference type="ARBA" id="ARBA00022723"/>
    </source>
</evidence>
<dbReference type="InterPro" id="IPR050065">
    <property type="entry name" value="GlmU-like"/>
</dbReference>
<protein>
    <submittedName>
        <fullName evidence="19">N-acetylglucosamine-1-phosphate uridyltransferase / Glucosamine-1-phosphate N-acetyltransferase</fullName>
        <ecNumber evidence="19">2.3.1.157</ecNumber>
        <ecNumber evidence="19">2.7.7.23</ecNumber>
    </submittedName>
</protein>
<keyword evidence="15" id="KW-0961">Cell wall biogenesis/degradation</keyword>
<name>A0A1W1CBP0_9ZZZZ</name>
<dbReference type="InterPro" id="IPR011004">
    <property type="entry name" value="Trimer_LpxA-like_sf"/>
</dbReference>
<dbReference type="Pfam" id="PF12804">
    <property type="entry name" value="NTP_transf_3"/>
    <property type="match status" value="1"/>
</dbReference>
<evidence type="ECO:0000256" key="11">
    <source>
        <dbReference type="ARBA" id="ARBA00022960"/>
    </source>
</evidence>
<comment type="similarity">
    <text evidence="4">In the N-terminal section; belongs to the N-acetylglucosamine-1-phosphate uridyltransferase family.</text>
</comment>
<evidence type="ECO:0000256" key="6">
    <source>
        <dbReference type="ARBA" id="ARBA00022679"/>
    </source>
</evidence>
<dbReference type="Pfam" id="PF00132">
    <property type="entry name" value="Hexapep"/>
    <property type="match status" value="1"/>
</dbReference>
<dbReference type="Gene3D" id="2.160.10.10">
    <property type="entry name" value="Hexapeptide repeat proteins"/>
    <property type="match status" value="1"/>
</dbReference>
<dbReference type="GO" id="GO:0019134">
    <property type="term" value="F:glucosamine-1-phosphate N-acetyltransferase activity"/>
    <property type="evidence" value="ECO:0007669"/>
    <property type="project" value="UniProtKB-EC"/>
</dbReference>
<comment type="similarity">
    <text evidence="3">In the C-terminal section; belongs to the transferase hexapeptide repeat family.</text>
</comment>
<dbReference type="PANTHER" id="PTHR43584">
    <property type="entry name" value="NUCLEOTIDYL TRANSFERASE"/>
    <property type="match status" value="1"/>
</dbReference>
<gene>
    <name evidence="19" type="ORF">MNB_SV-6-564</name>
</gene>
<dbReference type="InterPro" id="IPR018357">
    <property type="entry name" value="Hexapep_transf_CS"/>
</dbReference>
<dbReference type="EC" id="2.7.7.23" evidence="19"/>
<dbReference type="SUPFAM" id="SSF51161">
    <property type="entry name" value="Trimeric LpxA-like enzymes"/>
    <property type="match status" value="1"/>
</dbReference>
<dbReference type="AlphaFoldDB" id="A0A1W1CBP0"/>
<keyword evidence="9" id="KW-0677">Repeat</keyword>
<keyword evidence="12" id="KW-0573">Peptidoglycan synthesis</keyword>
<dbReference type="CDD" id="cd03353">
    <property type="entry name" value="LbH_GlmU_C"/>
    <property type="match status" value="1"/>
</dbReference>
<dbReference type="CDD" id="cd02540">
    <property type="entry name" value="GT2_GlmU_N_bac"/>
    <property type="match status" value="1"/>
</dbReference>
<dbReference type="GO" id="GO:0005737">
    <property type="term" value="C:cytoplasm"/>
    <property type="evidence" value="ECO:0007669"/>
    <property type="project" value="UniProtKB-SubCell"/>
</dbReference>
<dbReference type="InterPro" id="IPR001451">
    <property type="entry name" value="Hexapep"/>
</dbReference>
<dbReference type="GO" id="GO:0000287">
    <property type="term" value="F:magnesium ion binding"/>
    <property type="evidence" value="ECO:0007669"/>
    <property type="project" value="InterPro"/>
</dbReference>
<dbReference type="SUPFAM" id="SSF53448">
    <property type="entry name" value="Nucleotide-diphospho-sugar transferases"/>
    <property type="match status" value="1"/>
</dbReference>
<keyword evidence="8" id="KW-0479">Metal-binding</keyword>
<dbReference type="InterPro" id="IPR029044">
    <property type="entry name" value="Nucleotide-diphossugar_trans"/>
</dbReference>
<comment type="subcellular location">
    <subcellularLocation>
        <location evidence="2">Cytoplasm</location>
    </subcellularLocation>
</comment>
<evidence type="ECO:0000256" key="16">
    <source>
        <dbReference type="ARBA" id="ARBA00048247"/>
    </source>
</evidence>
<comment type="catalytic activity">
    <reaction evidence="16">
        <text>alpha-D-glucosamine 1-phosphate + acetyl-CoA = N-acetyl-alpha-D-glucosamine 1-phosphate + CoA + H(+)</text>
        <dbReference type="Rhea" id="RHEA:13725"/>
        <dbReference type="ChEBI" id="CHEBI:15378"/>
        <dbReference type="ChEBI" id="CHEBI:57287"/>
        <dbReference type="ChEBI" id="CHEBI:57288"/>
        <dbReference type="ChEBI" id="CHEBI:57776"/>
        <dbReference type="ChEBI" id="CHEBI:58516"/>
        <dbReference type="EC" id="2.3.1.157"/>
    </reaction>
</comment>
<dbReference type="InterPro" id="IPR025877">
    <property type="entry name" value="MobA-like_NTP_Trfase"/>
</dbReference>
<dbReference type="GO" id="GO:0003977">
    <property type="term" value="F:UDP-N-acetylglucosamine diphosphorylase activity"/>
    <property type="evidence" value="ECO:0007669"/>
    <property type="project" value="UniProtKB-EC"/>
</dbReference>
<evidence type="ECO:0000256" key="17">
    <source>
        <dbReference type="ARBA" id="ARBA00048493"/>
    </source>
</evidence>
<keyword evidence="10" id="KW-0460">Magnesium</keyword>
<sequence>MSISIVILAAGQGTRMKSTKPKVLHEISGKAMLFHAIDVSKEITDDITVVLSHQYDRVKSAILESYQDIKFHKQDAELYPGTGGAMKGVSFDGDRVLILNGDMPLITPKSLESLIEGDGDIHMSVIEMDNPTGYGRVVIEDSRVLEIVEQKDCSPKQLDIATVNAGIYLVKREMLDRYIPALDNNNAQSEYYLTDIIKMAVDDGKIIKPIFVKEEEFKGVNSKLDLAKAEEIMQRRIKESLMMAGVTMRLPETIYIDSRAKFEGESTLESGVSILGHSHIINSHIKSNSVVEDAIIRDSDIGPMARIRPSSDIADTHIGNFVEVKKSTLRGVKAGHLSYLGDATIDEGSNIGAGVITCNYDGKAKYQTTIGKNVFVGSDSQLVAPVDIADDVLIAAGTTVAKDIAKGELAISRVPLKRVSGFFYKFFGK</sequence>
<dbReference type="GO" id="GO:0008360">
    <property type="term" value="P:regulation of cell shape"/>
    <property type="evidence" value="ECO:0007669"/>
    <property type="project" value="UniProtKB-KW"/>
</dbReference>
<evidence type="ECO:0000256" key="7">
    <source>
        <dbReference type="ARBA" id="ARBA00022695"/>
    </source>
</evidence>
<evidence type="ECO:0000256" key="15">
    <source>
        <dbReference type="ARBA" id="ARBA00023316"/>
    </source>
</evidence>
<dbReference type="GO" id="GO:0071555">
    <property type="term" value="P:cell wall organization"/>
    <property type="evidence" value="ECO:0007669"/>
    <property type="project" value="UniProtKB-KW"/>
</dbReference>
<dbReference type="GO" id="GO:0006048">
    <property type="term" value="P:UDP-N-acetylglucosamine biosynthetic process"/>
    <property type="evidence" value="ECO:0007669"/>
    <property type="project" value="InterPro"/>
</dbReference>
<dbReference type="GO" id="GO:0000902">
    <property type="term" value="P:cell morphogenesis"/>
    <property type="evidence" value="ECO:0007669"/>
    <property type="project" value="InterPro"/>
</dbReference>
<evidence type="ECO:0000256" key="4">
    <source>
        <dbReference type="ARBA" id="ARBA00007947"/>
    </source>
</evidence>
<evidence type="ECO:0000256" key="14">
    <source>
        <dbReference type="ARBA" id="ARBA00023315"/>
    </source>
</evidence>
<keyword evidence="14 19" id="KW-0012">Acyltransferase</keyword>
<dbReference type="InterPro" id="IPR005882">
    <property type="entry name" value="Bifunctional_GlmU"/>
</dbReference>
<keyword evidence="5" id="KW-0963">Cytoplasm</keyword>
<evidence type="ECO:0000256" key="10">
    <source>
        <dbReference type="ARBA" id="ARBA00022842"/>
    </source>
</evidence>
<dbReference type="GO" id="GO:0009252">
    <property type="term" value="P:peptidoglycan biosynthetic process"/>
    <property type="evidence" value="ECO:0007669"/>
    <property type="project" value="UniProtKB-KW"/>
</dbReference>
<dbReference type="Gene3D" id="3.90.550.10">
    <property type="entry name" value="Spore Coat Polysaccharide Biosynthesis Protein SpsA, Chain A"/>
    <property type="match status" value="1"/>
</dbReference>
<dbReference type="HAMAP" id="MF_01631">
    <property type="entry name" value="GlmU"/>
    <property type="match status" value="1"/>
</dbReference>
<dbReference type="PANTHER" id="PTHR43584:SF3">
    <property type="entry name" value="BIFUNCTIONAL PROTEIN GLMU"/>
    <property type="match status" value="1"/>
</dbReference>
<evidence type="ECO:0000256" key="2">
    <source>
        <dbReference type="ARBA" id="ARBA00004496"/>
    </source>
</evidence>
<keyword evidence="7 19" id="KW-0548">Nucleotidyltransferase</keyword>
<keyword evidence="6 19" id="KW-0808">Transferase</keyword>
<evidence type="ECO:0000259" key="18">
    <source>
        <dbReference type="Pfam" id="PF12804"/>
    </source>
</evidence>
<proteinExistence type="inferred from homology"/>
<comment type="cofactor">
    <cofactor evidence="1">
        <name>Mg(2+)</name>
        <dbReference type="ChEBI" id="CHEBI:18420"/>
    </cofactor>
</comment>
<evidence type="ECO:0000256" key="9">
    <source>
        <dbReference type="ARBA" id="ARBA00022737"/>
    </source>
</evidence>
<feature type="domain" description="MobA-like NTP transferase" evidence="18">
    <location>
        <begin position="6"/>
        <end position="117"/>
    </location>
</feature>
<keyword evidence="11" id="KW-0133">Cell shape</keyword>
<organism evidence="19">
    <name type="scientific">hydrothermal vent metagenome</name>
    <dbReference type="NCBI Taxonomy" id="652676"/>
    <lineage>
        <taxon>unclassified sequences</taxon>
        <taxon>metagenomes</taxon>
        <taxon>ecological metagenomes</taxon>
    </lineage>
</organism>
<reference evidence="19" key="1">
    <citation type="submission" date="2016-10" db="EMBL/GenBank/DDBJ databases">
        <authorList>
            <person name="de Groot N.N."/>
        </authorList>
    </citation>
    <scope>NUCLEOTIDE SEQUENCE</scope>
</reference>
<keyword evidence="13" id="KW-0511">Multifunctional enzyme</keyword>
<dbReference type="EC" id="2.3.1.157" evidence="19"/>
<evidence type="ECO:0000256" key="3">
    <source>
        <dbReference type="ARBA" id="ARBA00007707"/>
    </source>
</evidence>
<evidence type="ECO:0000256" key="1">
    <source>
        <dbReference type="ARBA" id="ARBA00001946"/>
    </source>
</evidence>
<comment type="catalytic activity">
    <reaction evidence="17">
        <text>N-acetyl-alpha-D-glucosamine 1-phosphate + UTP + H(+) = UDP-N-acetyl-alpha-D-glucosamine + diphosphate</text>
        <dbReference type="Rhea" id="RHEA:13509"/>
        <dbReference type="ChEBI" id="CHEBI:15378"/>
        <dbReference type="ChEBI" id="CHEBI:33019"/>
        <dbReference type="ChEBI" id="CHEBI:46398"/>
        <dbReference type="ChEBI" id="CHEBI:57705"/>
        <dbReference type="ChEBI" id="CHEBI:57776"/>
        <dbReference type="EC" id="2.7.7.23"/>
    </reaction>
</comment>
<evidence type="ECO:0000256" key="5">
    <source>
        <dbReference type="ARBA" id="ARBA00022490"/>
    </source>
</evidence>
<evidence type="ECO:0000256" key="12">
    <source>
        <dbReference type="ARBA" id="ARBA00022984"/>
    </source>
</evidence>
<dbReference type="NCBIfam" id="TIGR01173">
    <property type="entry name" value="glmU"/>
    <property type="match status" value="1"/>
</dbReference>
<accession>A0A1W1CBP0</accession>
<dbReference type="NCBIfam" id="NF010939">
    <property type="entry name" value="PRK14359.1"/>
    <property type="match status" value="1"/>
</dbReference>
<dbReference type="EMBL" id="FPHC01000067">
    <property type="protein sequence ID" value="SFV63132.1"/>
    <property type="molecule type" value="Genomic_DNA"/>
</dbReference>
<dbReference type="PROSITE" id="PS00101">
    <property type="entry name" value="HEXAPEP_TRANSFERASES"/>
    <property type="match status" value="1"/>
</dbReference>
<dbReference type="InterPro" id="IPR038009">
    <property type="entry name" value="GlmU_C_LbH"/>
</dbReference>